<gene>
    <name evidence="2" type="ORF">IAB08_01775</name>
</gene>
<reference evidence="2" key="1">
    <citation type="submission" date="2020-10" db="EMBL/GenBank/DDBJ databases">
        <authorList>
            <person name="Gilroy R."/>
        </authorList>
    </citation>
    <scope>NUCLEOTIDE SEQUENCE</scope>
    <source>
        <strain evidence="2">2889</strain>
    </source>
</reference>
<dbReference type="SUPFAM" id="SSF48371">
    <property type="entry name" value="ARM repeat"/>
    <property type="match status" value="1"/>
</dbReference>
<dbReference type="Proteomes" id="UP000823612">
    <property type="component" value="Unassembled WGS sequence"/>
</dbReference>
<dbReference type="InterPro" id="IPR024301">
    <property type="entry name" value="Amidase_6"/>
</dbReference>
<evidence type="ECO:0000259" key="1">
    <source>
        <dbReference type="Pfam" id="PF12671"/>
    </source>
</evidence>
<evidence type="ECO:0000313" key="3">
    <source>
        <dbReference type="Proteomes" id="UP000823612"/>
    </source>
</evidence>
<dbReference type="Gene3D" id="1.25.10.10">
    <property type="entry name" value="Leucine-rich Repeat Variant"/>
    <property type="match status" value="2"/>
</dbReference>
<dbReference type="AlphaFoldDB" id="A0A9D9H230"/>
<name>A0A9D9H230_9BACT</name>
<dbReference type="Pfam" id="PF12671">
    <property type="entry name" value="Amidase_6"/>
    <property type="match status" value="1"/>
</dbReference>
<dbReference type="InterPro" id="IPR055015">
    <property type="entry name" value="GCX_COOH"/>
</dbReference>
<accession>A0A9D9H230</accession>
<protein>
    <submittedName>
        <fullName evidence="2">HEAT repeat domain-containing protein</fullName>
    </submittedName>
</protein>
<dbReference type="PANTHER" id="PTHR40032:SF1">
    <property type="entry name" value="EXPORTED PROTEIN"/>
    <property type="match status" value="1"/>
</dbReference>
<sequence length="623" mass="70176">METKTEFQQERKQRVCNDTLIAGQEEIYLHSPDWEEKWWALKRIAGYVCPESQEFLTRVALQDSSMEFRKLALQYLVWVDARQSVPLLRERAKESLRPSERVRLGRVLIDLGDTTGYRLLEEECYQDADDALCEDCFNAYYLMPPKYAVPFYRYALRTVKTDGWKVACARQLAMMGDCKTAMPVFKQYIGHEDADVRGGVAFGLGLVESKESFRMLENMLADTSFPVRDNAQQSIRSMEQFRQSKGKRLWKRKASSASPTAMKSGANAYNPAAAVAYAEKWCDSYNPEYVNYSAQGGDCAAFLSQCLRAGGLDLSAGADGYGLGVQRDKVIANVELMIRHLADVQGFEHVIMSNRGPEPALTVPGDPTLFFDASNRHSLICVGEEEGHNLYDCHSATRTCHLSMDKWNQAVTYYFHIGEDDYPEHCTNCTHDAALGEEDIDCGGPCNPCEDAPETRTLSFLLPGKREYKAQQLIQTRNNIRMKRGHYEFMSGGEIVLNPGFSVEEGVTFSASIEPKTNLTRQFRHVCMDFPDVITPNGDGWNDTWMPGFVGCTHVKGLIRDLDNKNVCVIDEDITQDGVLSLWDGRRSGGDLLPNRSVCGFWLEVTDFKGEVHDVSGEISVLY</sequence>
<proteinExistence type="predicted"/>
<dbReference type="NCBIfam" id="NF045639">
    <property type="entry name" value="GCX_COOH"/>
    <property type="match status" value="1"/>
</dbReference>
<dbReference type="InterPro" id="IPR011989">
    <property type="entry name" value="ARM-like"/>
</dbReference>
<feature type="domain" description="Putative amidase" evidence="1">
    <location>
        <begin position="269"/>
        <end position="313"/>
    </location>
</feature>
<reference evidence="2" key="2">
    <citation type="journal article" date="2021" name="PeerJ">
        <title>Extensive microbial diversity within the chicken gut microbiome revealed by metagenomics and culture.</title>
        <authorList>
            <person name="Gilroy R."/>
            <person name="Ravi A."/>
            <person name="Getino M."/>
            <person name="Pursley I."/>
            <person name="Horton D.L."/>
            <person name="Alikhan N.F."/>
            <person name="Baker D."/>
            <person name="Gharbi K."/>
            <person name="Hall N."/>
            <person name="Watson M."/>
            <person name="Adriaenssens E.M."/>
            <person name="Foster-Nyarko E."/>
            <person name="Jarju S."/>
            <person name="Secka A."/>
            <person name="Antonio M."/>
            <person name="Oren A."/>
            <person name="Chaudhuri R.R."/>
            <person name="La Ragione R."/>
            <person name="Hildebrand F."/>
            <person name="Pallen M.J."/>
        </authorList>
    </citation>
    <scope>NUCLEOTIDE SEQUENCE</scope>
    <source>
        <strain evidence="2">2889</strain>
    </source>
</reference>
<dbReference type="PANTHER" id="PTHR40032">
    <property type="entry name" value="EXPORTED PROTEIN-RELATED"/>
    <property type="match status" value="1"/>
</dbReference>
<dbReference type="EMBL" id="JADIMZ010000026">
    <property type="protein sequence ID" value="MBO8432008.1"/>
    <property type="molecule type" value="Genomic_DNA"/>
</dbReference>
<organism evidence="2 3">
    <name type="scientific">Candidatus Pullibacteroides excrementavium</name>
    <dbReference type="NCBI Taxonomy" id="2840905"/>
    <lineage>
        <taxon>Bacteria</taxon>
        <taxon>Pseudomonadati</taxon>
        <taxon>Bacteroidota</taxon>
        <taxon>Bacteroidia</taxon>
        <taxon>Bacteroidales</taxon>
        <taxon>Candidatus Pullibacteroides</taxon>
    </lineage>
</organism>
<comment type="caution">
    <text evidence="2">The sequence shown here is derived from an EMBL/GenBank/DDBJ whole genome shotgun (WGS) entry which is preliminary data.</text>
</comment>
<dbReference type="InterPro" id="IPR016024">
    <property type="entry name" value="ARM-type_fold"/>
</dbReference>
<evidence type="ECO:0000313" key="2">
    <source>
        <dbReference type="EMBL" id="MBO8432008.1"/>
    </source>
</evidence>